<feature type="repeat" description="PPR" evidence="2">
    <location>
        <begin position="286"/>
        <end position="320"/>
    </location>
</feature>
<dbReference type="EMBL" id="JAIWQS010000002">
    <property type="protein sequence ID" value="KAJ8773231.1"/>
    <property type="molecule type" value="Genomic_DNA"/>
</dbReference>
<dbReference type="FunFam" id="1.25.40.10:FF:001224">
    <property type="entry name" value="Pentatricopeptide repeat-containing protein chloroplastic"/>
    <property type="match status" value="1"/>
</dbReference>
<organism evidence="3 4">
    <name type="scientific">Erythroxylum novogranatense</name>
    <dbReference type="NCBI Taxonomy" id="1862640"/>
    <lineage>
        <taxon>Eukaryota</taxon>
        <taxon>Viridiplantae</taxon>
        <taxon>Streptophyta</taxon>
        <taxon>Embryophyta</taxon>
        <taxon>Tracheophyta</taxon>
        <taxon>Spermatophyta</taxon>
        <taxon>Magnoliopsida</taxon>
        <taxon>eudicotyledons</taxon>
        <taxon>Gunneridae</taxon>
        <taxon>Pentapetalae</taxon>
        <taxon>rosids</taxon>
        <taxon>fabids</taxon>
        <taxon>Malpighiales</taxon>
        <taxon>Erythroxylaceae</taxon>
        <taxon>Erythroxylum</taxon>
    </lineage>
</organism>
<reference evidence="3 4" key="1">
    <citation type="submission" date="2021-09" db="EMBL/GenBank/DDBJ databases">
        <title>Genomic insights and catalytic innovation underlie evolution of tropane alkaloids biosynthesis.</title>
        <authorList>
            <person name="Wang Y.-J."/>
            <person name="Tian T."/>
            <person name="Huang J.-P."/>
            <person name="Huang S.-X."/>
        </authorList>
    </citation>
    <scope>NUCLEOTIDE SEQUENCE [LARGE SCALE GENOMIC DNA]</scope>
    <source>
        <strain evidence="3">KIB-2018</strain>
        <tissue evidence="3">Leaf</tissue>
    </source>
</reference>
<evidence type="ECO:0000256" key="1">
    <source>
        <dbReference type="ARBA" id="ARBA00022737"/>
    </source>
</evidence>
<dbReference type="Proteomes" id="UP001159364">
    <property type="component" value="Linkage Group LG02"/>
</dbReference>
<evidence type="ECO:0000313" key="4">
    <source>
        <dbReference type="Proteomes" id="UP001159364"/>
    </source>
</evidence>
<dbReference type="FunFam" id="1.25.40.10:FF:000227">
    <property type="entry name" value="Pentatricopeptide repeat-containing protein At3g13880"/>
    <property type="match status" value="1"/>
</dbReference>
<dbReference type="PANTHER" id="PTHR24015:SF1726">
    <property type="entry name" value="OS03G0861900 PROTEIN"/>
    <property type="match status" value="1"/>
</dbReference>
<dbReference type="Gene3D" id="1.25.40.10">
    <property type="entry name" value="Tetratricopeptide repeat domain"/>
    <property type="match status" value="6"/>
</dbReference>
<protein>
    <recommendedName>
        <fullName evidence="5">Pentatricopeptide repeat-containing protein</fullName>
    </recommendedName>
</protein>
<dbReference type="NCBIfam" id="TIGR00756">
    <property type="entry name" value="PPR"/>
    <property type="match status" value="5"/>
</dbReference>
<dbReference type="FunFam" id="1.25.40.10:FF:000090">
    <property type="entry name" value="Pentatricopeptide repeat-containing protein, chloroplastic"/>
    <property type="match status" value="1"/>
</dbReference>
<proteinExistence type="predicted"/>
<evidence type="ECO:0008006" key="5">
    <source>
        <dbReference type="Google" id="ProtNLM"/>
    </source>
</evidence>
<dbReference type="FunFam" id="1.25.40.10:FF:000351">
    <property type="entry name" value="Pentatricopeptide repeat-containing protein"/>
    <property type="match status" value="1"/>
</dbReference>
<feature type="repeat" description="PPR" evidence="2">
    <location>
        <begin position="186"/>
        <end position="220"/>
    </location>
</feature>
<feature type="repeat" description="PPR" evidence="2">
    <location>
        <begin position="489"/>
        <end position="523"/>
    </location>
</feature>
<dbReference type="InterPro" id="IPR002885">
    <property type="entry name" value="PPR_rpt"/>
</dbReference>
<dbReference type="AlphaFoldDB" id="A0AAV8U1S3"/>
<feature type="repeat" description="PPR" evidence="2">
    <location>
        <begin position="590"/>
        <end position="624"/>
    </location>
</feature>
<evidence type="ECO:0000256" key="2">
    <source>
        <dbReference type="PROSITE-ProRule" id="PRU00708"/>
    </source>
</evidence>
<evidence type="ECO:0000313" key="3">
    <source>
        <dbReference type="EMBL" id="KAJ8773231.1"/>
    </source>
</evidence>
<sequence>MTWTTATVGRIVGRTELHRFEDAFARVITLCNSSLSGEGVCVHSAVTKLGLADHMRLNNNLLSLYAKCFGLELARQFFDEMPYKDVVSWTGMVSAYVHNARHEDALGCFESMVTSGQCPNEFTFSSILRSCSALGEVSYGKRIHGSIVKRGLESNQVLGSALIELYSKFGSCEEASELFGYVENGDTVSRTTMISSVVEAGDWRQALRFYMDMIRDGVSPNRFTFTKLLTVSGFLGLICIRLIHAHMIKLGIELNLVLKTALVNAYSICKSIEDALRVSNLTPERDVFLWTAIISGFAQNSMFKEAVEAFQEMEILGILPNNFTYSSILNASASMQSLDLGLQIKSRVIKAGLEDDLSVCNSIIDMYMRCSPTVEDGLRVFRGMESPNVISWTSLIAGFANHGLPQDSLQLLMDMRHVGVHPNSFTLSTILRACSIIKSASETLKLHGYIIKRKADSHLVVNNALVDAYAGSGRIDDAWLVIRNMKQRDAITYTSLATRLNQMGRRKEALSIIHYMLKCDVKMDGFSLASFLSASVGLEITEAGKQLHCHSVKSGLGNHMSVSNSLVDFYGKYGLVNDARRAFAEIIKPDVVSWNSLMSGLALNGHISSALSAFEDMRLAGVKPDSVTFLLVLLTCSRGGLTDMGVKYFHSMREIQGLEPQMDHYVCLVDLLGRVGRLEEAMEVLETMPFMPDVSIYKTLLVSCKVHGNVPLGEDMARRGLEIDPTDPAFYLLLADLYHDSGRADLGEETRRLMRLKKQIC</sequence>
<comment type="caution">
    <text evidence="3">The sequence shown here is derived from an EMBL/GenBank/DDBJ whole genome shotgun (WGS) entry which is preliminary data.</text>
</comment>
<dbReference type="GO" id="GO:0009451">
    <property type="term" value="P:RNA modification"/>
    <property type="evidence" value="ECO:0007669"/>
    <property type="project" value="InterPro"/>
</dbReference>
<dbReference type="Pfam" id="PF01535">
    <property type="entry name" value="PPR"/>
    <property type="match status" value="3"/>
</dbReference>
<dbReference type="SUPFAM" id="SSF48452">
    <property type="entry name" value="TPR-like"/>
    <property type="match status" value="1"/>
</dbReference>
<dbReference type="InterPro" id="IPR046960">
    <property type="entry name" value="PPR_At4g14850-like_plant"/>
</dbReference>
<feature type="repeat" description="PPR" evidence="2">
    <location>
        <begin position="388"/>
        <end position="422"/>
    </location>
</feature>
<keyword evidence="4" id="KW-1185">Reference proteome</keyword>
<accession>A0AAV8U1S3</accession>
<dbReference type="PANTHER" id="PTHR24015">
    <property type="entry name" value="OS07G0578800 PROTEIN-RELATED"/>
    <property type="match status" value="1"/>
</dbReference>
<dbReference type="PROSITE" id="PS51375">
    <property type="entry name" value="PPR"/>
    <property type="match status" value="6"/>
</dbReference>
<dbReference type="GO" id="GO:0003723">
    <property type="term" value="F:RNA binding"/>
    <property type="evidence" value="ECO:0007669"/>
    <property type="project" value="InterPro"/>
</dbReference>
<name>A0AAV8U1S3_9ROSI</name>
<dbReference type="InterPro" id="IPR011990">
    <property type="entry name" value="TPR-like_helical_dom_sf"/>
</dbReference>
<feature type="repeat" description="PPR" evidence="2">
    <location>
        <begin position="85"/>
        <end position="119"/>
    </location>
</feature>
<dbReference type="FunFam" id="1.25.40.10:FF:000381">
    <property type="entry name" value="Pentatricopeptide repeat-containing protein"/>
    <property type="match status" value="1"/>
</dbReference>
<keyword evidence="1" id="KW-0677">Repeat</keyword>
<dbReference type="Pfam" id="PF13041">
    <property type="entry name" value="PPR_2"/>
    <property type="match status" value="5"/>
</dbReference>
<gene>
    <name evidence="3" type="ORF">K2173_028408</name>
</gene>